<dbReference type="InterPro" id="IPR035906">
    <property type="entry name" value="MetI-like_sf"/>
</dbReference>
<dbReference type="InterPro" id="IPR000515">
    <property type="entry name" value="MetI-like"/>
</dbReference>
<dbReference type="PROSITE" id="PS50928">
    <property type="entry name" value="ABC_TM1"/>
    <property type="match status" value="1"/>
</dbReference>
<dbReference type="CDD" id="cd06261">
    <property type="entry name" value="TM_PBP2"/>
    <property type="match status" value="1"/>
</dbReference>
<dbReference type="GO" id="GO:0043190">
    <property type="term" value="C:ATP-binding cassette (ABC) transporter complex"/>
    <property type="evidence" value="ECO:0007669"/>
    <property type="project" value="InterPro"/>
</dbReference>
<dbReference type="PANTHER" id="PTHR30614">
    <property type="entry name" value="MEMBRANE COMPONENT OF AMINO ACID ABC TRANSPORTER"/>
    <property type="match status" value="1"/>
</dbReference>
<dbReference type="SUPFAM" id="SSF161098">
    <property type="entry name" value="MetI-like"/>
    <property type="match status" value="1"/>
</dbReference>
<evidence type="ECO:0000259" key="9">
    <source>
        <dbReference type="PROSITE" id="PS50928"/>
    </source>
</evidence>
<dbReference type="OrthoDB" id="9787841at2"/>
<evidence type="ECO:0000256" key="8">
    <source>
        <dbReference type="RuleBase" id="RU363032"/>
    </source>
</evidence>
<organism evidence="10 11">
    <name type="scientific">Syntrophobotulus glycolicus (strain DSM 8271 / FlGlyR)</name>
    <dbReference type="NCBI Taxonomy" id="645991"/>
    <lineage>
        <taxon>Bacteria</taxon>
        <taxon>Bacillati</taxon>
        <taxon>Bacillota</taxon>
        <taxon>Clostridia</taxon>
        <taxon>Eubacteriales</taxon>
        <taxon>Desulfitobacteriaceae</taxon>
        <taxon>Syntrophobotulus</taxon>
    </lineage>
</organism>
<dbReference type="InterPro" id="IPR043429">
    <property type="entry name" value="ArtM/GltK/GlnP/TcyL/YhdX-like"/>
</dbReference>
<dbReference type="GO" id="GO:0006865">
    <property type="term" value="P:amino acid transport"/>
    <property type="evidence" value="ECO:0007669"/>
    <property type="project" value="UniProtKB-KW"/>
</dbReference>
<keyword evidence="7 8" id="KW-0472">Membrane</keyword>
<evidence type="ECO:0000256" key="7">
    <source>
        <dbReference type="ARBA" id="ARBA00023136"/>
    </source>
</evidence>
<dbReference type="KEGG" id="sgy:Sgly_1105"/>
<dbReference type="PANTHER" id="PTHR30614:SF0">
    <property type="entry name" value="L-CYSTINE TRANSPORT SYSTEM PERMEASE PROTEIN TCYL"/>
    <property type="match status" value="1"/>
</dbReference>
<evidence type="ECO:0000313" key="10">
    <source>
        <dbReference type="EMBL" id="ADY55430.1"/>
    </source>
</evidence>
<feature type="transmembrane region" description="Helical" evidence="8">
    <location>
        <begin position="202"/>
        <end position="223"/>
    </location>
</feature>
<keyword evidence="4 8" id="KW-0812">Transmembrane</keyword>
<dbReference type="Proteomes" id="UP000007488">
    <property type="component" value="Chromosome"/>
</dbReference>
<keyword evidence="5" id="KW-0029">Amino-acid transport</keyword>
<evidence type="ECO:0000313" key="11">
    <source>
        <dbReference type="Proteomes" id="UP000007488"/>
    </source>
</evidence>
<gene>
    <name evidence="10" type="ordered locus">Sgly_1105</name>
</gene>
<accession>F0SU47</accession>
<dbReference type="Gene3D" id="1.10.3720.10">
    <property type="entry name" value="MetI-like"/>
    <property type="match status" value="1"/>
</dbReference>
<dbReference type="RefSeq" id="WP_013624300.1">
    <property type="nucleotide sequence ID" value="NC_015172.1"/>
</dbReference>
<keyword evidence="11" id="KW-1185">Reference proteome</keyword>
<dbReference type="HOGENOM" id="CLU_019602_1_4_9"/>
<dbReference type="InterPro" id="IPR010065">
    <property type="entry name" value="AA_ABC_transptr_permease_3TM"/>
</dbReference>
<feature type="transmembrane region" description="Helical" evidence="8">
    <location>
        <begin position="56"/>
        <end position="78"/>
    </location>
</feature>
<evidence type="ECO:0000256" key="1">
    <source>
        <dbReference type="ARBA" id="ARBA00004651"/>
    </source>
</evidence>
<evidence type="ECO:0000256" key="3">
    <source>
        <dbReference type="ARBA" id="ARBA00022475"/>
    </source>
</evidence>
<name>F0SU47_SYNGF</name>
<sequence length="239" mass="26186">MNIFSLDFALKQFPAVLSAVPVTLLIAVVSMFLGMILGLLIALCRIYKVPVLSKIAAVYVSFIRGTPILVQLYVFFYGTPIALGFLNREFAGIFPDEIPPLACALLAYTINASAYHSEYIRSALNSIDSGQIEAAYSVGLTTAQGICRVILPQALIIALPNFVNVFIGLIKGSAVVFAIKVVEIMAVAKIIASEGYRFLEMYFDAAIIYWVICLLLERLVALLEKRLRNREAKIDGVKG</sequence>
<evidence type="ECO:0000256" key="4">
    <source>
        <dbReference type="ARBA" id="ARBA00022692"/>
    </source>
</evidence>
<dbReference type="eggNOG" id="COG0765">
    <property type="taxonomic scope" value="Bacteria"/>
</dbReference>
<evidence type="ECO:0000256" key="6">
    <source>
        <dbReference type="ARBA" id="ARBA00022989"/>
    </source>
</evidence>
<dbReference type="NCBIfam" id="TIGR01726">
    <property type="entry name" value="HEQRo_perm_3TM"/>
    <property type="match status" value="1"/>
</dbReference>
<protein>
    <submittedName>
        <fullName evidence="10">Amino acid ABC transporter membrane protein 2, PAAT family</fullName>
    </submittedName>
</protein>
<keyword evidence="6 8" id="KW-1133">Transmembrane helix</keyword>
<dbReference type="STRING" id="645991.Sgly_1105"/>
<dbReference type="Pfam" id="PF00528">
    <property type="entry name" value="BPD_transp_1"/>
    <property type="match status" value="1"/>
</dbReference>
<keyword evidence="2 8" id="KW-0813">Transport</keyword>
<dbReference type="AlphaFoldDB" id="F0SU47"/>
<keyword evidence="3" id="KW-1003">Cell membrane</keyword>
<evidence type="ECO:0000256" key="5">
    <source>
        <dbReference type="ARBA" id="ARBA00022970"/>
    </source>
</evidence>
<dbReference type="GO" id="GO:0022857">
    <property type="term" value="F:transmembrane transporter activity"/>
    <property type="evidence" value="ECO:0007669"/>
    <property type="project" value="InterPro"/>
</dbReference>
<feature type="domain" description="ABC transmembrane type-1" evidence="9">
    <location>
        <begin position="20"/>
        <end position="220"/>
    </location>
</feature>
<reference evidence="10 11" key="1">
    <citation type="journal article" date="2011" name="Stand. Genomic Sci.">
        <title>Complete genome sequence of Syntrophobotulus glycolicus type strain (FlGlyR).</title>
        <authorList>
            <person name="Han C."/>
            <person name="Mwirichia R."/>
            <person name="Chertkov O."/>
            <person name="Held B."/>
            <person name="Lapidus A."/>
            <person name="Nolan M."/>
            <person name="Lucas S."/>
            <person name="Hammon N."/>
            <person name="Deshpande S."/>
            <person name="Cheng J.F."/>
            <person name="Tapia R."/>
            <person name="Goodwin L."/>
            <person name="Pitluck S."/>
            <person name="Huntemann M."/>
            <person name="Liolios K."/>
            <person name="Ivanova N."/>
            <person name="Pagani I."/>
            <person name="Mavromatis K."/>
            <person name="Ovchinikova G."/>
            <person name="Pati A."/>
            <person name="Chen A."/>
            <person name="Palaniappan K."/>
            <person name="Land M."/>
            <person name="Hauser L."/>
            <person name="Brambilla E.M."/>
            <person name="Rohde M."/>
            <person name="Spring S."/>
            <person name="Sikorski J."/>
            <person name="Goker M."/>
            <person name="Woyke T."/>
            <person name="Bristow J."/>
            <person name="Eisen J.A."/>
            <person name="Markowitz V."/>
            <person name="Hugenholtz P."/>
            <person name="Kyrpides N.C."/>
            <person name="Klenk H.P."/>
            <person name="Detter J.C."/>
        </authorList>
    </citation>
    <scope>NUCLEOTIDE SEQUENCE [LARGE SCALE GENOMIC DNA]</scope>
    <source>
        <strain evidence="11">DSM 8271 / FlGlyR</strain>
    </source>
</reference>
<comment type="similarity">
    <text evidence="8">Belongs to the binding-protein-dependent transport system permease family.</text>
</comment>
<dbReference type="EMBL" id="CP002547">
    <property type="protein sequence ID" value="ADY55430.1"/>
    <property type="molecule type" value="Genomic_DNA"/>
</dbReference>
<reference evidence="11" key="2">
    <citation type="submission" date="2011-02" db="EMBL/GenBank/DDBJ databases">
        <title>The complete genome of Syntrophobotulus glycolicus DSM 8271.</title>
        <authorList>
            <person name="Lucas S."/>
            <person name="Copeland A."/>
            <person name="Lapidus A."/>
            <person name="Bruce D."/>
            <person name="Goodwin L."/>
            <person name="Pitluck S."/>
            <person name="Kyrpides N."/>
            <person name="Mavromatis K."/>
            <person name="Pagani I."/>
            <person name="Ivanova N."/>
            <person name="Mikhailova N."/>
            <person name="Chertkov O."/>
            <person name="Held B."/>
            <person name="Detter J.C."/>
            <person name="Tapia R."/>
            <person name="Han C."/>
            <person name="Land M."/>
            <person name="Hauser L."/>
            <person name="Markowitz V."/>
            <person name="Cheng J.-F."/>
            <person name="Hugenholtz P."/>
            <person name="Woyke T."/>
            <person name="Wu D."/>
            <person name="Spring S."/>
            <person name="Schroeder M."/>
            <person name="Brambilla E."/>
            <person name="Klenk H.-P."/>
            <person name="Eisen J.A."/>
        </authorList>
    </citation>
    <scope>NUCLEOTIDE SEQUENCE [LARGE SCALE GENOMIC DNA]</scope>
    <source>
        <strain evidence="11">DSM 8271 / FlGlyR</strain>
    </source>
</reference>
<feature type="transmembrane region" description="Helical" evidence="8">
    <location>
        <begin position="20"/>
        <end position="44"/>
    </location>
</feature>
<proteinExistence type="inferred from homology"/>
<evidence type="ECO:0000256" key="2">
    <source>
        <dbReference type="ARBA" id="ARBA00022448"/>
    </source>
</evidence>
<comment type="subcellular location">
    <subcellularLocation>
        <location evidence="1 8">Cell membrane</location>
        <topology evidence="1 8">Multi-pass membrane protein</topology>
    </subcellularLocation>
</comment>